<comment type="function">
    <text evidence="5">Component of the origin recognition complex (ORC) that binds origins of replication. DNA-binding is ATP-dependent. ORC is required to assemble the pre-replication complex necessary to initiate DNA replication.</text>
</comment>
<feature type="compositionally biased region" description="Basic residues" evidence="6">
    <location>
        <begin position="172"/>
        <end position="185"/>
    </location>
</feature>
<comment type="subcellular location">
    <subcellularLocation>
        <location evidence="1 5">Nucleus</location>
    </subcellularLocation>
</comment>
<evidence type="ECO:0000259" key="7">
    <source>
        <dbReference type="Pfam" id="PF04084"/>
    </source>
</evidence>
<sequence>MAKRKQAEATPEVAETPSKRRRKTTQNPILNGTNEAEDEPMPKENGTPNKKETPSRGKRRSVAEALLDEEDNEEGSPTPKANGRTLFSTPQKSKNTNITPSKSTKAKADRSAKRKSARALADAADQAGDEEDWDGQAALAQEILEDGDGGEPLVDEPIEQEEGDATTPSKTPGRRGRPKGAKNKRSPTPEGDIPPEERYFFQNRAGPPQVSSNKYTSVKLLGHEEYFEQIQAYKDHHEPDIAQLMKLHTRSFPQWKFELAEGFGLCLYGYGSKRQLVTKFAEWLHKTSSPQSPPRIVIVNGYTPKLNIRGIINTIASAIVDNEDEQPPRLVGPPHEMLDTLLPQIHTPITLMINSIDAGPLRKSAVQSVLARLADHSMIQLVATADTPTFPTLWNSSLLDQFKFVYHDCTTFAPYTAEINVVDEVHELLGRKRLRAGGKEGIGFVLKSLPENARNLYRLLLSEILCILTDGIDGAVIGDDEDDTHQAQKGAGADEVGVEYRALYQKASTDFICSSSMNFQFLLKEFHDHQLITSRRDATGTEMLSVPLGKEEMEAVLEELSL</sequence>
<dbReference type="EMBL" id="JAVRRF010000008">
    <property type="protein sequence ID" value="KAK5062241.1"/>
    <property type="molecule type" value="Genomic_DNA"/>
</dbReference>
<evidence type="ECO:0000256" key="6">
    <source>
        <dbReference type="SAM" id="MobiDB-lite"/>
    </source>
</evidence>
<dbReference type="Pfam" id="PF04084">
    <property type="entry name" value="RecA-like_ORC2"/>
    <property type="match status" value="1"/>
</dbReference>
<keyword evidence="10" id="KW-1185">Reference proteome</keyword>
<comment type="subunit">
    <text evidence="5">Component of the origin recognition complex (ORC).</text>
</comment>
<organism evidence="9 10">
    <name type="scientific">Exophiala sideris</name>
    <dbReference type="NCBI Taxonomy" id="1016849"/>
    <lineage>
        <taxon>Eukaryota</taxon>
        <taxon>Fungi</taxon>
        <taxon>Dikarya</taxon>
        <taxon>Ascomycota</taxon>
        <taxon>Pezizomycotina</taxon>
        <taxon>Eurotiomycetes</taxon>
        <taxon>Chaetothyriomycetidae</taxon>
        <taxon>Chaetothyriales</taxon>
        <taxon>Herpotrichiellaceae</taxon>
        <taxon>Exophiala</taxon>
    </lineage>
</organism>
<evidence type="ECO:0000256" key="1">
    <source>
        <dbReference type="ARBA" id="ARBA00004123"/>
    </source>
</evidence>
<evidence type="ECO:0000259" key="8">
    <source>
        <dbReference type="Pfam" id="PF24882"/>
    </source>
</evidence>
<feature type="domain" description="Origin recognition complex subunit 2 winged-helix" evidence="8">
    <location>
        <begin position="492"/>
        <end position="552"/>
    </location>
</feature>
<feature type="compositionally biased region" description="Acidic residues" evidence="6">
    <location>
        <begin position="143"/>
        <end position="164"/>
    </location>
</feature>
<feature type="region of interest" description="Disordered" evidence="6">
    <location>
        <begin position="1"/>
        <end position="211"/>
    </location>
</feature>
<evidence type="ECO:0000313" key="9">
    <source>
        <dbReference type="EMBL" id="KAK5062241.1"/>
    </source>
</evidence>
<accession>A0ABR0JE57</accession>
<dbReference type="PANTHER" id="PTHR14052:SF0">
    <property type="entry name" value="ORIGIN RECOGNITION COMPLEX SUBUNIT 2"/>
    <property type="match status" value="1"/>
</dbReference>
<keyword evidence="4 5" id="KW-0539">Nucleus</keyword>
<dbReference type="PANTHER" id="PTHR14052">
    <property type="entry name" value="ORIGIN RECOGNITION COMPLEX SUBUNIT 2"/>
    <property type="match status" value="1"/>
</dbReference>
<evidence type="ECO:0000256" key="2">
    <source>
        <dbReference type="ARBA" id="ARBA00007421"/>
    </source>
</evidence>
<dbReference type="Pfam" id="PF24882">
    <property type="entry name" value="WHD_ORC2"/>
    <property type="match status" value="1"/>
</dbReference>
<feature type="compositionally biased region" description="Polar residues" evidence="6">
    <location>
        <begin position="25"/>
        <end position="34"/>
    </location>
</feature>
<evidence type="ECO:0000256" key="4">
    <source>
        <dbReference type="ARBA" id="ARBA00023242"/>
    </source>
</evidence>
<feature type="compositionally biased region" description="Polar residues" evidence="6">
    <location>
        <begin position="85"/>
        <end position="101"/>
    </location>
</feature>
<feature type="domain" description="Origin recognition complex subunit 2 RecA-like" evidence="7">
    <location>
        <begin position="241"/>
        <end position="409"/>
    </location>
</feature>
<dbReference type="InterPro" id="IPR056773">
    <property type="entry name" value="WHD_ORC2"/>
</dbReference>
<reference evidence="9 10" key="1">
    <citation type="submission" date="2023-08" db="EMBL/GenBank/DDBJ databases">
        <title>Black Yeasts Isolated from many extreme environments.</title>
        <authorList>
            <person name="Coleine C."/>
            <person name="Stajich J.E."/>
            <person name="Selbmann L."/>
        </authorList>
    </citation>
    <scope>NUCLEOTIDE SEQUENCE [LARGE SCALE GENOMIC DNA]</scope>
    <source>
        <strain evidence="9 10">CCFEE 6328</strain>
    </source>
</reference>
<protein>
    <recommendedName>
        <fullName evidence="5">Origin recognition complex subunit 2</fullName>
    </recommendedName>
</protein>
<dbReference type="InterPro" id="IPR056772">
    <property type="entry name" value="RecA-like_ORC2"/>
</dbReference>
<keyword evidence="3 5" id="KW-0235">DNA replication</keyword>
<name>A0ABR0JE57_9EURO</name>
<comment type="caution">
    <text evidence="9">The sequence shown here is derived from an EMBL/GenBank/DDBJ whole genome shotgun (WGS) entry which is preliminary data.</text>
</comment>
<evidence type="ECO:0000313" key="10">
    <source>
        <dbReference type="Proteomes" id="UP001345691"/>
    </source>
</evidence>
<evidence type="ECO:0000256" key="5">
    <source>
        <dbReference type="RuleBase" id="RU368084"/>
    </source>
</evidence>
<dbReference type="Proteomes" id="UP001345691">
    <property type="component" value="Unassembled WGS sequence"/>
</dbReference>
<comment type="similarity">
    <text evidence="2 5">Belongs to the ORC2 family.</text>
</comment>
<dbReference type="InterPro" id="IPR007220">
    <property type="entry name" value="ORC2"/>
</dbReference>
<gene>
    <name evidence="9" type="primary">ORC2</name>
    <name evidence="9" type="ORF">LTR69_004599</name>
</gene>
<proteinExistence type="inferred from homology"/>
<evidence type="ECO:0000256" key="3">
    <source>
        <dbReference type="ARBA" id="ARBA00022705"/>
    </source>
</evidence>